<evidence type="ECO:0000256" key="1">
    <source>
        <dbReference type="SAM" id="SignalP"/>
    </source>
</evidence>
<evidence type="ECO:0000313" key="2">
    <source>
        <dbReference type="EMBL" id="PQJ09207.1"/>
    </source>
</evidence>
<dbReference type="AlphaFoldDB" id="A0A2S7SRG9"/>
<sequence>MKKVLFSIIAVLAACTFFACSNGDYNANPLSAANGSVNPFDQLDSAGFNWSGTDAISANVNGNYFNVDSTKTGFFLGSGGTNIITGYISPGRGFRFELNDVYATNIYPLGLNNVYRYMMYSDSIGSSAITYYSNLGNVGQVQILRNDPLRIIGKFHFQALNMANGTVINVSNGWFNIKKP</sequence>
<proteinExistence type="predicted"/>
<dbReference type="RefSeq" id="WP_105041112.1">
    <property type="nucleotide sequence ID" value="NZ_PPSL01000007.1"/>
</dbReference>
<name>A0A2S7SRG9_9BACT</name>
<dbReference type="PROSITE" id="PS51257">
    <property type="entry name" value="PROKAR_LIPOPROTEIN"/>
    <property type="match status" value="1"/>
</dbReference>
<dbReference type="InterPro" id="IPR046219">
    <property type="entry name" value="DUF6252"/>
</dbReference>
<reference evidence="2 3" key="1">
    <citation type="submission" date="2018-01" db="EMBL/GenBank/DDBJ databases">
        <title>A novel member of the phylum Bacteroidetes isolated from glacier ice.</title>
        <authorList>
            <person name="Liu Q."/>
            <person name="Xin Y.-H."/>
        </authorList>
    </citation>
    <scope>NUCLEOTIDE SEQUENCE [LARGE SCALE GENOMIC DNA]</scope>
    <source>
        <strain evidence="2 3">RB1R16</strain>
    </source>
</reference>
<dbReference type="OrthoDB" id="824283at2"/>
<keyword evidence="1" id="KW-0732">Signal</keyword>
<gene>
    <name evidence="2" type="ORF">CJD36_020695</name>
</gene>
<accession>A0A2S7SRG9</accession>
<evidence type="ECO:0000313" key="3">
    <source>
        <dbReference type="Proteomes" id="UP000239872"/>
    </source>
</evidence>
<comment type="caution">
    <text evidence="2">The sequence shown here is derived from an EMBL/GenBank/DDBJ whole genome shotgun (WGS) entry which is preliminary data.</text>
</comment>
<feature type="signal peptide" evidence="1">
    <location>
        <begin position="1"/>
        <end position="19"/>
    </location>
</feature>
<dbReference type="EMBL" id="PPSL01000007">
    <property type="protein sequence ID" value="PQJ09207.1"/>
    <property type="molecule type" value="Genomic_DNA"/>
</dbReference>
<dbReference type="Pfam" id="PF19765">
    <property type="entry name" value="DUF6252"/>
    <property type="match status" value="1"/>
</dbReference>
<organism evidence="2 3">
    <name type="scientific">Flavipsychrobacter stenotrophus</name>
    <dbReference type="NCBI Taxonomy" id="2077091"/>
    <lineage>
        <taxon>Bacteria</taxon>
        <taxon>Pseudomonadati</taxon>
        <taxon>Bacteroidota</taxon>
        <taxon>Chitinophagia</taxon>
        <taxon>Chitinophagales</taxon>
        <taxon>Chitinophagaceae</taxon>
        <taxon>Flavipsychrobacter</taxon>
    </lineage>
</organism>
<protein>
    <submittedName>
        <fullName evidence="2">Uncharacterized protein</fullName>
    </submittedName>
</protein>
<feature type="chain" id="PRO_5015752307" evidence="1">
    <location>
        <begin position="20"/>
        <end position="180"/>
    </location>
</feature>
<keyword evidence="3" id="KW-1185">Reference proteome</keyword>
<dbReference type="Proteomes" id="UP000239872">
    <property type="component" value="Unassembled WGS sequence"/>
</dbReference>